<dbReference type="WBParaSite" id="RSKR_0000885000.1">
    <property type="protein sequence ID" value="RSKR_0000885000.1"/>
    <property type="gene ID" value="RSKR_0000885000"/>
</dbReference>
<organism evidence="1 2">
    <name type="scientific">Rhabditophanes sp. KR3021</name>
    <dbReference type="NCBI Taxonomy" id="114890"/>
    <lineage>
        <taxon>Eukaryota</taxon>
        <taxon>Metazoa</taxon>
        <taxon>Ecdysozoa</taxon>
        <taxon>Nematoda</taxon>
        <taxon>Chromadorea</taxon>
        <taxon>Rhabditida</taxon>
        <taxon>Tylenchina</taxon>
        <taxon>Panagrolaimomorpha</taxon>
        <taxon>Strongyloidoidea</taxon>
        <taxon>Alloionematidae</taxon>
        <taxon>Rhabditophanes</taxon>
    </lineage>
</organism>
<evidence type="ECO:0000313" key="1">
    <source>
        <dbReference type="Proteomes" id="UP000095286"/>
    </source>
</evidence>
<protein>
    <submittedName>
        <fullName evidence="2">EGF-like domain-containing protein</fullName>
    </submittedName>
</protein>
<sequence length="882" mass="94469">MKFIYLFFYLFNLLIFAHGLAQGDHCKAGGAACDSGLICNPNAPSTNPGHFKCTLECTQDFQCLNNGVAKECKSGLDIVTGANIKGCVSPISERCLVTDICGQPDRKCGLFSARCDFHIFNRASCSTTSEFCLPPAGCNPTPAKADGTFICTVQCTKDDDCRLRTPGACKLLPDVKSLIPVKFCTTIDPTRVVNCGSDCPAPNLGTNVYTGECIRSAPDIKQSCSKSTDQCKPTLGCNPYIQNVCARICTTDADCFDSTSSFKCVTGIDAVDNLGLMFCKVGKSAECSLDSECTSKGPLFVCNLFSLQCSMPIGPFIGKGCGAGGLPCYESVCNSNVNNICTLPCTVDANCGSAINPGTCETSTDNTINGGKIKICKLSKNSPSCDTSGSCTEPLVCSQYTYTCEQPPLLGEPCIKDGISCQDPFVCNSLTVSGTDSYCTLPCIVDGNCVKDNVVGKCTEITDVTANGGTVNVCIYDDTTPSCTDESDCTGSDVCNLFTLKCEISPNIGEVCIIGGIPCLAPSVCNPFGEDGLICTETCNNNCPEGYSCIATIDPTSSGSEIRVCSNGDECNQSNLCGTSGVCYVTTSGNRCAESCLFTSDCESGESCKRVTDPINIGNVLFVCTPLGYPQCDALNLCTYPQGCNTNTFTCERQSGFGEVCYNKGVACKDGYVCNPFTKINSMYTCTRPCSSHSDCGYGGRCILLPDPTTGINIEVCFATGNTCILGICPQYQLCNTGNEPEVTENMFQFIKSIGIRMRKYWKAFSGNAVNKLMKRMDEYLKVLPNSSIGLINMKVILNKLSNIYCMIFAAGVDDVAELKHALKELIDAYKIGLISKNMTITPKTCTLIYHALEQLERHRSLMLFSEQEQEANDNVDAYPPW</sequence>
<name>A0AC35U9Z4_9BILA</name>
<dbReference type="Proteomes" id="UP000095286">
    <property type="component" value="Unplaced"/>
</dbReference>
<accession>A0AC35U9Z4</accession>
<reference evidence="2" key="1">
    <citation type="submission" date="2016-11" db="UniProtKB">
        <authorList>
            <consortium name="WormBaseParasite"/>
        </authorList>
    </citation>
    <scope>IDENTIFICATION</scope>
    <source>
        <strain evidence="2">KR3021</strain>
    </source>
</reference>
<proteinExistence type="predicted"/>
<evidence type="ECO:0000313" key="2">
    <source>
        <dbReference type="WBParaSite" id="RSKR_0000885000.1"/>
    </source>
</evidence>